<reference evidence="2 3" key="1">
    <citation type="journal article" date="2019" name="Int. J. Syst. Evol. Microbiol.">
        <title>The Global Catalogue of Microorganisms (GCM) 10K type strain sequencing project: providing services to taxonomists for standard genome sequencing and annotation.</title>
        <authorList>
            <consortium name="The Broad Institute Genomics Platform"/>
            <consortium name="The Broad Institute Genome Sequencing Center for Infectious Disease"/>
            <person name="Wu L."/>
            <person name="Ma J."/>
        </authorList>
    </citation>
    <scope>NUCLEOTIDE SEQUENCE [LARGE SCALE GENOMIC DNA]</scope>
    <source>
        <strain evidence="2 3">WLHS5</strain>
    </source>
</reference>
<organism evidence="2 3">
    <name type="scientific">Halosolutus amylolyticus</name>
    <dbReference type="NCBI Taxonomy" id="2932267"/>
    <lineage>
        <taxon>Archaea</taxon>
        <taxon>Methanobacteriati</taxon>
        <taxon>Methanobacteriota</taxon>
        <taxon>Stenosarchaea group</taxon>
        <taxon>Halobacteria</taxon>
        <taxon>Halobacteriales</taxon>
        <taxon>Natrialbaceae</taxon>
        <taxon>Halosolutus</taxon>
    </lineage>
</organism>
<dbReference type="EMBL" id="JBHSFA010000007">
    <property type="protein sequence ID" value="MFC4543099.1"/>
    <property type="molecule type" value="Genomic_DNA"/>
</dbReference>
<evidence type="ECO:0000259" key="1">
    <source>
        <dbReference type="Pfam" id="PF13649"/>
    </source>
</evidence>
<feature type="domain" description="Methyltransferase" evidence="1">
    <location>
        <begin position="50"/>
        <end position="142"/>
    </location>
</feature>
<sequence>MTQDADDVRRRWADRSRAYSPAYYAYYGPDERSERLRALLDDRVDRTAAVLELGCSSGRHLAHLADHGYANLAGIDVNDDAFDVMERTYPDLAATGTFHHGSIESVVPSFDDDQFDVVYSVETLQHLHPSCDWLVDDLERVTAELLVTAEIEPADPDDDRTRPADEIHETTVDGLALYKRRWDHVLSGSGFVETRSIDLDRVTFRAFRPTDR</sequence>
<dbReference type="EC" id="2.1.-.-" evidence="2"/>
<dbReference type="SUPFAM" id="SSF53335">
    <property type="entry name" value="S-adenosyl-L-methionine-dependent methyltransferases"/>
    <property type="match status" value="1"/>
</dbReference>
<dbReference type="InterPro" id="IPR029063">
    <property type="entry name" value="SAM-dependent_MTases_sf"/>
</dbReference>
<protein>
    <submittedName>
        <fullName evidence="2">Class I SAM-dependent methyltransferase</fullName>
        <ecNumber evidence="2">2.1.-.-</ecNumber>
    </submittedName>
</protein>
<proteinExistence type="predicted"/>
<dbReference type="Pfam" id="PF13649">
    <property type="entry name" value="Methyltransf_25"/>
    <property type="match status" value="1"/>
</dbReference>
<accession>A0ABD5PRZ0</accession>
<evidence type="ECO:0000313" key="2">
    <source>
        <dbReference type="EMBL" id="MFC4543099.1"/>
    </source>
</evidence>
<dbReference type="RefSeq" id="WP_250140214.1">
    <property type="nucleotide sequence ID" value="NZ_JALIQP010000002.1"/>
</dbReference>
<gene>
    <name evidence="2" type="ORF">ACFO5R_14310</name>
</gene>
<dbReference type="GO" id="GO:0008168">
    <property type="term" value="F:methyltransferase activity"/>
    <property type="evidence" value="ECO:0007669"/>
    <property type="project" value="UniProtKB-KW"/>
</dbReference>
<keyword evidence="2" id="KW-0489">Methyltransferase</keyword>
<comment type="caution">
    <text evidence="2">The sequence shown here is derived from an EMBL/GenBank/DDBJ whole genome shotgun (WGS) entry which is preliminary data.</text>
</comment>
<dbReference type="AlphaFoldDB" id="A0ABD5PRZ0"/>
<dbReference type="CDD" id="cd02440">
    <property type="entry name" value="AdoMet_MTases"/>
    <property type="match status" value="1"/>
</dbReference>
<dbReference type="GO" id="GO:0032259">
    <property type="term" value="P:methylation"/>
    <property type="evidence" value="ECO:0007669"/>
    <property type="project" value="UniProtKB-KW"/>
</dbReference>
<name>A0ABD5PRZ0_9EURY</name>
<keyword evidence="3" id="KW-1185">Reference proteome</keyword>
<dbReference type="Proteomes" id="UP001595898">
    <property type="component" value="Unassembled WGS sequence"/>
</dbReference>
<dbReference type="Gene3D" id="3.40.50.150">
    <property type="entry name" value="Vaccinia Virus protein VP39"/>
    <property type="match status" value="1"/>
</dbReference>
<evidence type="ECO:0000313" key="3">
    <source>
        <dbReference type="Proteomes" id="UP001595898"/>
    </source>
</evidence>
<dbReference type="InterPro" id="IPR041698">
    <property type="entry name" value="Methyltransf_25"/>
</dbReference>
<keyword evidence="2" id="KW-0808">Transferase</keyword>